<protein>
    <submittedName>
        <fullName evidence="6">Patatin-like phospholipase RssA</fullName>
    </submittedName>
</protein>
<accession>A0A6A1R160</accession>
<dbReference type="RefSeq" id="WP_151044967.1">
    <property type="nucleotide sequence ID" value="NZ_VZOT01000008.1"/>
</dbReference>
<organism evidence="6">
    <name type="scientific">Comamonas kerstersii</name>
    <dbReference type="NCBI Taxonomy" id="225992"/>
    <lineage>
        <taxon>Bacteria</taxon>
        <taxon>Pseudomonadati</taxon>
        <taxon>Pseudomonadota</taxon>
        <taxon>Betaproteobacteria</taxon>
        <taxon>Burkholderiales</taxon>
        <taxon>Comamonadaceae</taxon>
        <taxon>Comamonas</taxon>
    </lineage>
</organism>
<sequence length="314" mass="33644">MALAPRIPKIGLALGSGSARGWAHLGVIQALQDAGIKPDVVCGASIGALVAAVHAAGEHERFADWVRSLSMRDVWGFMDFNLSGGMLKGEKLINFWRRNFADFVIEDSPTPFAAVATNLHSGAEVWLRHGSIADAVRASIALPGLFTPVVHEGRLLVDGGLVNPVPASLARALGADIVIAVDLNADLMQHAMRRNSMAVLEAEPQEAAATAEVNWMGRLQQSLPWRKSDAQEEDRMPMPSLLDVAMTSINIMQMRITRSRMAGDPPELVIAPRLAHLGLLDFHRGEEAMAAGYAAAQAALPGLADFGWKAQLSN</sequence>
<reference evidence="6" key="1">
    <citation type="submission" date="2019-09" db="EMBL/GenBank/DDBJ databases">
        <title>Draft genome sequences of 48 bacterial type strains from the CCUG.</title>
        <authorList>
            <person name="Tunovic T."/>
            <person name="Pineiro-Iglesias B."/>
            <person name="Unosson C."/>
            <person name="Inganas E."/>
            <person name="Ohlen M."/>
            <person name="Cardew S."/>
            <person name="Jensie-Markopoulos S."/>
            <person name="Salva-Serra F."/>
            <person name="Jaen-Luchoro D."/>
            <person name="Karlsson R."/>
            <person name="Svensson-Stadler L."/>
            <person name="Chun J."/>
            <person name="Moore E."/>
        </authorList>
    </citation>
    <scope>NUCLEOTIDE SEQUENCE</scope>
    <source>
        <strain evidence="6">CCUG 15333</strain>
    </source>
</reference>
<feature type="short sequence motif" description="GXSXG" evidence="4">
    <location>
        <begin position="43"/>
        <end position="47"/>
    </location>
</feature>
<evidence type="ECO:0000259" key="5">
    <source>
        <dbReference type="PROSITE" id="PS51635"/>
    </source>
</evidence>
<dbReference type="InterPro" id="IPR050301">
    <property type="entry name" value="NTE"/>
</dbReference>
<feature type="active site" description="Proton acceptor" evidence="4">
    <location>
        <position position="158"/>
    </location>
</feature>
<dbReference type="InterPro" id="IPR016035">
    <property type="entry name" value="Acyl_Trfase/lysoPLipase"/>
</dbReference>
<dbReference type="InterPro" id="IPR002641">
    <property type="entry name" value="PNPLA_dom"/>
</dbReference>
<evidence type="ECO:0000256" key="3">
    <source>
        <dbReference type="ARBA" id="ARBA00023098"/>
    </source>
</evidence>
<evidence type="ECO:0000256" key="4">
    <source>
        <dbReference type="PROSITE-ProRule" id="PRU01161"/>
    </source>
</evidence>
<feature type="domain" description="PNPLA" evidence="5">
    <location>
        <begin position="12"/>
        <end position="171"/>
    </location>
</feature>
<feature type="short sequence motif" description="DGA/G" evidence="4">
    <location>
        <begin position="158"/>
        <end position="160"/>
    </location>
</feature>
<dbReference type="Pfam" id="PF01734">
    <property type="entry name" value="Patatin"/>
    <property type="match status" value="1"/>
</dbReference>
<dbReference type="AlphaFoldDB" id="A0A6A1R160"/>
<dbReference type="GO" id="GO:0016042">
    <property type="term" value="P:lipid catabolic process"/>
    <property type="evidence" value="ECO:0007669"/>
    <property type="project" value="UniProtKB-UniRule"/>
</dbReference>
<dbReference type="Gene3D" id="3.40.1090.10">
    <property type="entry name" value="Cytosolic phospholipase A2 catalytic domain"/>
    <property type="match status" value="2"/>
</dbReference>
<evidence type="ECO:0000256" key="1">
    <source>
        <dbReference type="ARBA" id="ARBA00022801"/>
    </source>
</evidence>
<comment type="caution">
    <text evidence="4">Lacks conserved residue(s) required for the propagation of feature annotation.</text>
</comment>
<evidence type="ECO:0000313" key="6">
    <source>
        <dbReference type="EMBL" id="KAB0586055.1"/>
    </source>
</evidence>
<gene>
    <name evidence="6" type="primary">rssA</name>
    <name evidence="6" type="ORF">F7P80_11925</name>
</gene>
<dbReference type="SUPFAM" id="SSF52151">
    <property type="entry name" value="FabD/lysophospholipase-like"/>
    <property type="match status" value="1"/>
</dbReference>
<name>A0A6A1R160_9BURK</name>
<proteinExistence type="predicted"/>
<dbReference type="GO" id="GO:0016787">
    <property type="term" value="F:hydrolase activity"/>
    <property type="evidence" value="ECO:0007669"/>
    <property type="project" value="UniProtKB-UniRule"/>
</dbReference>
<evidence type="ECO:0000256" key="2">
    <source>
        <dbReference type="ARBA" id="ARBA00022963"/>
    </source>
</evidence>
<comment type="caution">
    <text evidence="6">The sequence shown here is derived from an EMBL/GenBank/DDBJ whole genome shotgun (WGS) entry which is preliminary data.</text>
</comment>
<dbReference type="PANTHER" id="PTHR14226:SF76">
    <property type="entry name" value="NTE FAMILY PROTEIN RSSA"/>
    <property type="match status" value="1"/>
</dbReference>
<dbReference type="PANTHER" id="PTHR14226">
    <property type="entry name" value="NEUROPATHY TARGET ESTERASE/SWISS CHEESE D.MELANOGASTER"/>
    <property type="match status" value="1"/>
</dbReference>
<keyword evidence="2 4" id="KW-0442">Lipid degradation</keyword>
<dbReference type="EMBL" id="VZOT01000008">
    <property type="protein sequence ID" value="KAB0586055.1"/>
    <property type="molecule type" value="Genomic_DNA"/>
</dbReference>
<keyword evidence="3 4" id="KW-0443">Lipid metabolism</keyword>
<dbReference type="PROSITE" id="PS51635">
    <property type="entry name" value="PNPLA"/>
    <property type="match status" value="1"/>
</dbReference>
<feature type="active site" description="Nucleophile" evidence="4">
    <location>
        <position position="45"/>
    </location>
</feature>
<keyword evidence="1 4" id="KW-0378">Hydrolase</keyword>
<dbReference type="NCBIfam" id="NF007623">
    <property type="entry name" value="PRK10279.1"/>
    <property type="match status" value="1"/>
</dbReference>